<dbReference type="CDD" id="cd01879">
    <property type="entry name" value="FeoB"/>
    <property type="match status" value="1"/>
</dbReference>
<dbReference type="Pfam" id="PF07664">
    <property type="entry name" value="FeoB_C"/>
    <property type="match status" value="1"/>
</dbReference>
<evidence type="ECO:0000256" key="15">
    <source>
        <dbReference type="PIRSR" id="PIRSR603373-2"/>
    </source>
</evidence>
<dbReference type="OrthoDB" id="9809127at2"/>
<dbReference type="InterPro" id="IPR011642">
    <property type="entry name" value="Gate_dom"/>
</dbReference>
<dbReference type="GO" id="GO:0015093">
    <property type="term" value="F:ferrous iron transmembrane transporter activity"/>
    <property type="evidence" value="ECO:0007669"/>
    <property type="project" value="UniProtKB-UniRule"/>
</dbReference>
<dbReference type="InterPro" id="IPR005225">
    <property type="entry name" value="Small_GTP-bd"/>
</dbReference>
<keyword evidence="4" id="KW-1003">Cell membrane</keyword>
<dbReference type="RefSeq" id="WP_084053202.1">
    <property type="nucleotide sequence ID" value="NZ_FWWT01000017.1"/>
</dbReference>
<keyword evidence="10" id="KW-0406">Ion transport</keyword>
<dbReference type="NCBIfam" id="TIGR00231">
    <property type="entry name" value="small_GTP"/>
    <property type="match status" value="1"/>
</dbReference>
<evidence type="ECO:0000256" key="10">
    <source>
        <dbReference type="ARBA" id="ARBA00023065"/>
    </source>
</evidence>
<dbReference type="AlphaFoldDB" id="A0A1W1VDJ4"/>
<evidence type="ECO:0000256" key="9">
    <source>
        <dbReference type="ARBA" id="ARBA00023004"/>
    </source>
</evidence>
<keyword evidence="15" id="KW-0460">Magnesium</keyword>
<evidence type="ECO:0000256" key="6">
    <source>
        <dbReference type="ARBA" id="ARBA00022692"/>
    </source>
</evidence>
<dbReference type="InterPro" id="IPR027417">
    <property type="entry name" value="P-loop_NTPase"/>
</dbReference>
<feature type="binding site" evidence="15">
    <location>
        <position position="38"/>
    </location>
    <ligand>
        <name>Mg(2+)</name>
        <dbReference type="ChEBI" id="CHEBI:18420"/>
        <label>2</label>
    </ligand>
</feature>
<evidence type="ECO:0000256" key="2">
    <source>
        <dbReference type="ARBA" id="ARBA00004651"/>
    </source>
</evidence>
<keyword evidence="5 16" id="KW-0410">Iron transport</keyword>
<feature type="transmembrane region" description="Helical" evidence="16">
    <location>
        <begin position="406"/>
        <end position="428"/>
    </location>
</feature>
<keyword evidence="11 14" id="KW-0342">GTP-binding</keyword>
<dbReference type="STRING" id="656914.SAMN00017405_1404"/>
<feature type="binding site" evidence="15">
    <location>
        <position position="36"/>
    </location>
    <ligand>
        <name>Mg(2+)</name>
        <dbReference type="ChEBI" id="CHEBI:18420"/>
        <label>2</label>
    </ligand>
</feature>
<protein>
    <recommendedName>
        <fullName evidence="13 16">Ferrous iron transport protein B</fullName>
    </recommendedName>
</protein>
<evidence type="ECO:0000259" key="17">
    <source>
        <dbReference type="PROSITE" id="PS51711"/>
    </source>
</evidence>
<evidence type="ECO:0000256" key="12">
    <source>
        <dbReference type="ARBA" id="ARBA00023136"/>
    </source>
</evidence>
<keyword evidence="15" id="KW-0479">Metal-binding</keyword>
<feature type="binding site" evidence="15">
    <location>
        <position position="35"/>
    </location>
    <ligand>
        <name>Mg(2+)</name>
        <dbReference type="ChEBI" id="CHEBI:18420"/>
        <label>2</label>
    </ligand>
</feature>
<reference evidence="18 19" key="1">
    <citation type="submission" date="2017-04" db="EMBL/GenBank/DDBJ databases">
        <authorList>
            <person name="Afonso C.L."/>
            <person name="Miller P.J."/>
            <person name="Scott M.A."/>
            <person name="Spackman E."/>
            <person name="Goraichik I."/>
            <person name="Dimitrov K.M."/>
            <person name="Suarez D.L."/>
            <person name="Swayne D.E."/>
        </authorList>
    </citation>
    <scope>NUCLEOTIDE SEQUENCE [LARGE SCALE GENOMIC DNA]</scope>
    <source>
        <strain evidence="18 19">DSM 11270</strain>
    </source>
</reference>
<feature type="binding site" evidence="14">
    <location>
        <begin position="66"/>
        <end position="69"/>
    </location>
    <ligand>
        <name>GTP</name>
        <dbReference type="ChEBI" id="CHEBI:37565"/>
        <label>1</label>
    </ligand>
</feature>
<dbReference type="InterPro" id="IPR006073">
    <property type="entry name" value="GTP-bd"/>
</dbReference>
<dbReference type="PANTHER" id="PTHR43185:SF1">
    <property type="entry name" value="FE(2+) TRANSPORTER FEOB"/>
    <property type="match status" value="1"/>
</dbReference>
<keyword evidence="19" id="KW-1185">Reference proteome</keyword>
<keyword evidence="3 16" id="KW-0813">Transport</keyword>
<proteinExistence type="inferred from homology"/>
<keyword evidence="7 14" id="KW-0547">Nucleotide-binding</keyword>
<evidence type="ECO:0000256" key="13">
    <source>
        <dbReference type="NCBIfam" id="TIGR00437"/>
    </source>
</evidence>
<feature type="binding site" evidence="14">
    <location>
        <begin position="24"/>
        <end position="31"/>
    </location>
    <ligand>
        <name>GTP</name>
        <dbReference type="ChEBI" id="CHEBI:37565"/>
        <label>1</label>
    </ligand>
</feature>
<sequence length="660" mass="71992">MSHCHGSNIQIDLPEGGKKIVLAGNPNVGKSVFFNTLTGMYVDVSNYPGTTLDISHGKFKDDLVIDTPGVYGISSFNDEERIARDVILSADLVLNVVDAVHLERDLFLTQQIIDTGVPVIIALNMIDDAEKQGIKVDAELLSDLLGVPVYKTVAVECKGISEVIKNIYNAKVGNISHSDLTELLINMNTKVANQGEALLILEGDPVISERHGVESLENREEIYVKRRERVNYIVGKTVTENKEGVSFKTKLGRWMITPITGFPILFIALYLMYQTIGVFVAQTVVGFTEETIMGGIYEPFVRGIVGNFINIEHWFGYILAGEYGVLTMTVTYVLGLLMPLVVGFYFFLSTFEDSGYLPRIAALTDRLLSSVGLNGRAIIPMILGFGCVTLATVVTRMLGSVRERRIAIFLLALAIPCSAQLGVIVGLLAGLSPLYIMLYVIVIISVMAIVGTLLNRLLPGKSTDLLIDLPPLRLPRLSNVLKKTYNKSYAFLKEAFPLFAFGAFLISVLNLSGALTKIQEFLAPLIVGWLNLPKEAATAFVMGIVRRDFGAAGLTDLSLEPLAMIIALIVITLFVPCIAAILVLFKERNKTEAAIMWFGSLIIAFLVGGVVNKLTGVFANENTGIIFAILIFMAGAGLTSLLCKIRPRSKTNIKTLSQEG</sequence>
<evidence type="ECO:0000256" key="5">
    <source>
        <dbReference type="ARBA" id="ARBA00022496"/>
    </source>
</evidence>
<accession>A0A1W1VDJ4</accession>
<dbReference type="PROSITE" id="PS51711">
    <property type="entry name" value="G_FEOB"/>
    <property type="match status" value="1"/>
</dbReference>
<dbReference type="GO" id="GO:0005525">
    <property type="term" value="F:GTP binding"/>
    <property type="evidence" value="ECO:0007669"/>
    <property type="project" value="UniProtKB-KW"/>
</dbReference>
<evidence type="ECO:0000256" key="8">
    <source>
        <dbReference type="ARBA" id="ARBA00022989"/>
    </source>
</evidence>
<name>A0A1W1VDJ4_DESTI</name>
<evidence type="ECO:0000256" key="16">
    <source>
        <dbReference type="RuleBase" id="RU362098"/>
    </source>
</evidence>
<feature type="transmembrane region" description="Helical" evidence="16">
    <location>
        <begin position="434"/>
        <end position="454"/>
    </location>
</feature>
<dbReference type="EMBL" id="FWWT01000017">
    <property type="protein sequence ID" value="SMB91014.1"/>
    <property type="molecule type" value="Genomic_DNA"/>
</dbReference>
<feature type="domain" description="FeoB-type G" evidence="17">
    <location>
        <begin position="17"/>
        <end position="173"/>
    </location>
</feature>
<evidence type="ECO:0000256" key="3">
    <source>
        <dbReference type="ARBA" id="ARBA00022448"/>
    </source>
</evidence>
<feature type="transmembrane region" description="Helical" evidence="16">
    <location>
        <begin position="377"/>
        <end position="394"/>
    </location>
</feature>
<gene>
    <name evidence="18" type="ORF">SAMN00017405_1404</name>
</gene>
<evidence type="ECO:0000256" key="1">
    <source>
        <dbReference type="ARBA" id="ARBA00003926"/>
    </source>
</evidence>
<dbReference type="InterPro" id="IPR011640">
    <property type="entry name" value="Fe2_transport_prot_B_C"/>
</dbReference>
<dbReference type="Proteomes" id="UP000192731">
    <property type="component" value="Unassembled WGS sequence"/>
</dbReference>
<dbReference type="PANTHER" id="PTHR43185">
    <property type="entry name" value="FERROUS IRON TRANSPORT PROTEIN B"/>
    <property type="match status" value="1"/>
</dbReference>
<evidence type="ECO:0000256" key="14">
    <source>
        <dbReference type="PIRSR" id="PIRSR603373-1"/>
    </source>
</evidence>
<comment type="similarity">
    <text evidence="16">Belongs to the TRAFAC class TrmE-Era-EngA-EngB-Septin-like GTPase superfamily. FeoB GTPase (TC 9.A.8) family.</text>
</comment>
<dbReference type="PRINTS" id="PR00326">
    <property type="entry name" value="GTP1OBG"/>
</dbReference>
<dbReference type="Gene3D" id="3.40.50.300">
    <property type="entry name" value="P-loop containing nucleotide triphosphate hydrolases"/>
    <property type="match status" value="1"/>
</dbReference>
<feature type="transmembrane region" description="Helical" evidence="16">
    <location>
        <begin position="323"/>
        <end position="348"/>
    </location>
</feature>
<evidence type="ECO:0000256" key="11">
    <source>
        <dbReference type="ARBA" id="ARBA00023134"/>
    </source>
</evidence>
<keyword evidence="6 16" id="KW-0812">Transmembrane</keyword>
<comment type="subcellular location">
    <subcellularLocation>
        <location evidence="2 16">Cell membrane</location>
        <topology evidence="2 16">Multi-pass membrane protein</topology>
    </subcellularLocation>
</comment>
<feature type="transmembrane region" description="Helical" evidence="16">
    <location>
        <begin position="594"/>
        <end position="611"/>
    </location>
</feature>
<feature type="binding site" evidence="14">
    <location>
        <begin position="124"/>
        <end position="127"/>
    </location>
    <ligand>
        <name>GTP</name>
        <dbReference type="ChEBI" id="CHEBI:37565"/>
        <label>1</label>
    </ligand>
</feature>
<feature type="binding site" evidence="15">
    <location>
        <position position="39"/>
    </location>
    <ligand>
        <name>Mg(2+)</name>
        <dbReference type="ChEBI" id="CHEBI:18420"/>
        <label>2</label>
    </ligand>
</feature>
<organism evidence="18 19">
    <name type="scientific">Desulfonispora thiosulfatigenes DSM 11270</name>
    <dbReference type="NCBI Taxonomy" id="656914"/>
    <lineage>
        <taxon>Bacteria</taxon>
        <taxon>Bacillati</taxon>
        <taxon>Bacillota</taxon>
        <taxon>Clostridia</taxon>
        <taxon>Eubacteriales</taxon>
        <taxon>Peptococcaceae</taxon>
        <taxon>Desulfonispora</taxon>
    </lineage>
</organism>
<evidence type="ECO:0000256" key="7">
    <source>
        <dbReference type="ARBA" id="ARBA00022741"/>
    </source>
</evidence>
<feature type="transmembrane region" description="Helical" evidence="16">
    <location>
        <begin position="495"/>
        <end position="515"/>
    </location>
</feature>
<dbReference type="SUPFAM" id="SSF52540">
    <property type="entry name" value="P-loop containing nucleoside triphosphate hydrolases"/>
    <property type="match status" value="1"/>
</dbReference>
<dbReference type="GO" id="GO:0005886">
    <property type="term" value="C:plasma membrane"/>
    <property type="evidence" value="ECO:0007669"/>
    <property type="project" value="UniProtKB-SubCell"/>
</dbReference>
<evidence type="ECO:0000313" key="19">
    <source>
        <dbReference type="Proteomes" id="UP000192731"/>
    </source>
</evidence>
<feature type="transmembrane region" description="Helical" evidence="16">
    <location>
        <begin position="623"/>
        <end position="643"/>
    </location>
</feature>
<dbReference type="InterPro" id="IPR003373">
    <property type="entry name" value="Fe2_transport_prot-B"/>
</dbReference>
<evidence type="ECO:0000256" key="4">
    <source>
        <dbReference type="ARBA" id="ARBA00022475"/>
    </source>
</evidence>
<keyword evidence="9 16" id="KW-0408">Iron</keyword>
<dbReference type="GO" id="GO:0046872">
    <property type="term" value="F:metal ion binding"/>
    <property type="evidence" value="ECO:0007669"/>
    <property type="project" value="UniProtKB-KW"/>
</dbReference>
<dbReference type="NCBIfam" id="TIGR00437">
    <property type="entry name" value="feoB"/>
    <property type="match status" value="1"/>
</dbReference>
<dbReference type="Pfam" id="PF02421">
    <property type="entry name" value="FeoB_N"/>
    <property type="match status" value="1"/>
</dbReference>
<comment type="function">
    <text evidence="1 16">Probable transporter of a GTP-driven Fe(2+) uptake system.</text>
</comment>
<feature type="binding site" evidence="14">
    <location>
        <begin position="49"/>
        <end position="53"/>
    </location>
    <ligand>
        <name>GTP</name>
        <dbReference type="ChEBI" id="CHEBI:37565"/>
        <label>1</label>
    </ligand>
</feature>
<dbReference type="Pfam" id="PF07670">
    <property type="entry name" value="Gate"/>
    <property type="match status" value="2"/>
</dbReference>
<feature type="transmembrane region" description="Helical" evidence="16">
    <location>
        <begin position="562"/>
        <end position="585"/>
    </location>
</feature>
<dbReference type="InterPro" id="IPR030389">
    <property type="entry name" value="G_FEOB_dom"/>
</dbReference>
<keyword evidence="8 16" id="KW-1133">Transmembrane helix</keyword>
<keyword evidence="12 16" id="KW-0472">Membrane</keyword>
<evidence type="ECO:0000313" key="18">
    <source>
        <dbReference type="EMBL" id="SMB91014.1"/>
    </source>
</evidence>
<dbReference type="InterPro" id="IPR050860">
    <property type="entry name" value="FeoB_GTPase"/>
</dbReference>
<feature type="transmembrane region" description="Helical" evidence="16">
    <location>
        <begin position="251"/>
        <end position="273"/>
    </location>
</feature>